<keyword evidence="2" id="KW-0732">Signal</keyword>
<comment type="caution">
    <text evidence="3">The sequence shown here is derived from an EMBL/GenBank/DDBJ whole genome shotgun (WGS) entry which is preliminary data.</text>
</comment>
<evidence type="ECO:0000256" key="2">
    <source>
        <dbReference type="SAM" id="SignalP"/>
    </source>
</evidence>
<keyword evidence="4" id="KW-1185">Reference proteome</keyword>
<feature type="region of interest" description="Disordered" evidence="1">
    <location>
        <begin position="264"/>
        <end position="311"/>
    </location>
</feature>
<dbReference type="EMBL" id="ML986988">
    <property type="protein sequence ID" value="KAF2257509.1"/>
    <property type="molecule type" value="Genomic_DNA"/>
</dbReference>
<dbReference type="AlphaFoldDB" id="A0A9P4K109"/>
<dbReference type="Proteomes" id="UP000800093">
    <property type="component" value="Unassembled WGS sequence"/>
</dbReference>
<feature type="region of interest" description="Disordered" evidence="1">
    <location>
        <begin position="442"/>
        <end position="467"/>
    </location>
</feature>
<reference evidence="4" key="1">
    <citation type="journal article" date="2020" name="Stud. Mycol.">
        <title>101 Dothideomycetes genomes: A test case for predicting lifestyles and emergence of pathogens.</title>
        <authorList>
            <person name="Haridas S."/>
            <person name="Albert R."/>
            <person name="Binder M."/>
            <person name="Bloem J."/>
            <person name="LaButti K."/>
            <person name="Salamov A."/>
            <person name="Andreopoulos B."/>
            <person name="Baker S."/>
            <person name="Barry K."/>
            <person name="Bills G."/>
            <person name="Bluhm B."/>
            <person name="Cannon C."/>
            <person name="Castanera R."/>
            <person name="Culley D."/>
            <person name="Daum C."/>
            <person name="Ezra D."/>
            <person name="Gonzalez J."/>
            <person name="Henrissat B."/>
            <person name="Kuo A."/>
            <person name="Liang C."/>
            <person name="Lipzen A."/>
            <person name="Lutzoni F."/>
            <person name="Magnuson J."/>
            <person name="Mondo S."/>
            <person name="Nolan M."/>
            <person name="Ohm R."/>
            <person name="Pangilinan J."/>
            <person name="Park H.-J."/>
            <person name="Ramirez L."/>
            <person name="Alfaro M."/>
            <person name="Sun H."/>
            <person name="Tritt A."/>
            <person name="Yoshinaga Y."/>
            <person name="Zwiers L.-H."/>
            <person name="Turgeon B."/>
            <person name="Goodwin S."/>
            <person name="Spatafora J."/>
            <person name="Crous P."/>
            <person name="Grigoriev I."/>
        </authorList>
    </citation>
    <scope>NUCLEOTIDE SEQUENCE [LARGE SCALE GENOMIC DNA]</scope>
    <source>
        <strain evidence="4">CBS 304.66</strain>
    </source>
</reference>
<sequence>MRHSYLSPLLLFGSLTLPCLAQDVQTSQPPGLEGIDDPNMTKRLIDYWADYACFSLSDNSEPNVKEQCKEACFPGGITSDVPAGEFVQSSQTCWLNGPEADYRTGKPLTEEQKNENPRTVKTITTGYCICDDPIINFMGDFFIKSVIEMGKILEKVMCPTLMALDLVVEVGSAAIPGVGKAITVGMRTGVKTAKMFKYAYDAQDAAMEWASMFVDQGFGLASEAGCKTPFSFSKADLAKKFLDFADAPDGLVPGINYDEMPCPKGKKASKKCKEKNGEGDNDDPPSRTGDNNQRTQTINQPSATTANTGPTAKANCAAIGRNDMEALLEITPSVEEGLAEKRAVGTTLQSRRLEARSFKAKSGEACDGKRKTKVHSKKYPSAGEDVMKGALAYGFNVIDDCGNYGWGEQKDISSSDYDTEHVLEWSMVQNFFSTVNDHVDFKAGFEHPDPENKEEEPKDPDNPSGEKVKKRIDFCKYWGESWDWPATLGMPNPDPEAPAPAAGADPLQQTPLQWFAEAYPFIDGKAATARKAHEKEFILLQKRINEHPKNNMFSIKPDQQIYDADDMDDIIKRKSTKKRSKGAKKGQLTFGEPHEQPRAAIQRMRAVVGAYLYLKEKKVDDIFVAQVDRIGAQLEHIENALAKSPKTVKRKDGEPNDQGIIEERTVTFNKWVPQKLKEKWFAYMDNVYENANKKAQDFMKDNLKRLNDEYNDKKLIKQADVDKEKDKEKQNELKLEKKLREDMKDYIPKLEAQWTKAKDWSKPKWNSQAPAAGT</sequence>
<name>A0A9P4K109_9PLEO</name>
<evidence type="ECO:0000256" key="1">
    <source>
        <dbReference type="SAM" id="MobiDB-lite"/>
    </source>
</evidence>
<feature type="chain" id="PRO_5040324132" evidence="2">
    <location>
        <begin position="22"/>
        <end position="774"/>
    </location>
</feature>
<accession>A0A9P4K109</accession>
<feature type="compositionally biased region" description="Basic residues" evidence="1">
    <location>
        <begin position="264"/>
        <end position="273"/>
    </location>
</feature>
<evidence type="ECO:0000313" key="3">
    <source>
        <dbReference type="EMBL" id="KAF2257509.1"/>
    </source>
</evidence>
<gene>
    <name evidence="3" type="ORF">CC78DRAFT_573110</name>
</gene>
<protein>
    <submittedName>
        <fullName evidence="3">Uncharacterized protein</fullName>
    </submittedName>
</protein>
<organism evidence="3 4">
    <name type="scientific">Lojkania enalia</name>
    <dbReference type="NCBI Taxonomy" id="147567"/>
    <lineage>
        <taxon>Eukaryota</taxon>
        <taxon>Fungi</taxon>
        <taxon>Dikarya</taxon>
        <taxon>Ascomycota</taxon>
        <taxon>Pezizomycotina</taxon>
        <taxon>Dothideomycetes</taxon>
        <taxon>Pleosporomycetidae</taxon>
        <taxon>Pleosporales</taxon>
        <taxon>Pleosporales incertae sedis</taxon>
        <taxon>Lojkania</taxon>
    </lineage>
</organism>
<evidence type="ECO:0000313" key="4">
    <source>
        <dbReference type="Proteomes" id="UP000800093"/>
    </source>
</evidence>
<dbReference type="OrthoDB" id="3762642at2759"/>
<feature type="compositionally biased region" description="Polar residues" evidence="1">
    <location>
        <begin position="288"/>
        <end position="310"/>
    </location>
</feature>
<feature type="signal peptide" evidence="2">
    <location>
        <begin position="1"/>
        <end position="21"/>
    </location>
</feature>
<proteinExistence type="predicted"/>